<organism evidence="1 2">
    <name type="scientific">Artemia franciscana</name>
    <name type="common">Brine shrimp</name>
    <name type="synonym">Artemia sanfranciscana</name>
    <dbReference type="NCBI Taxonomy" id="6661"/>
    <lineage>
        <taxon>Eukaryota</taxon>
        <taxon>Metazoa</taxon>
        <taxon>Ecdysozoa</taxon>
        <taxon>Arthropoda</taxon>
        <taxon>Crustacea</taxon>
        <taxon>Branchiopoda</taxon>
        <taxon>Anostraca</taxon>
        <taxon>Artemiidae</taxon>
        <taxon>Artemia</taxon>
    </lineage>
</organism>
<gene>
    <name evidence="1" type="ORF">QYM36_011246</name>
</gene>
<name>A0AA88HP25_ARTSF</name>
<proteinExistence type="predicted"/>
<keyword evidence="2" id="KW-1185">Reference proteome</keyword>
<protein>
    <submittedName>
        <fullName evidence="1">Uncharacterized protein</fullName>
    </submittedName>
</protein>
<dbReference type="EMBL" id="JAVRJZ010000015">
    <property type="protein sequence ID" value="KAK2712488.1"/>
    <property type="molecule type" value="Genomic_DNA"/>
</dbReference>
<dbReference type="AlphaFoldDB" id="A0AA88HP25"/>
<evidence type="ECO:0000313" key="2">
    <source>
        <dbReference type="Proteomes" id="UP001187531"/>
    </source>
</evidence>
<reference evidence="1" key="1">
    <citation type="submission" date="2023-07" db="EMBL/GenBank/DDBJ databases">
        <title>Chromosome-level genome assembly of Artemia franciscana.</title>
        <authorList>
            <person name="Jo E."/>
        </authorList>
    </citation>
    <scope>NUCLEOTIDE SEQUENCE</scope>
    <source>
        <tissue evidence="1">Whole body</tissue>
    </source>
</reference>
<accession>A0AA88HP25</accession>
<comment type="caution">
    <text evidence="1">The sequence shown here is derived from an EMBL/GenBank/DDBJ whole genome shotgun (WGS) entry which is preliminary data.</text>
</comment>
<sequence length="108" mass="11887">MQNTILELKVKVFKSDGNPVTDKDKVSYDDGGIMNTLFQNIQVFVNDMLASRGNSLSAYTSLASYTLSTSNSTKKSRGSSYEFYTKEDGTWMDAKLAVLATETLHLAA</sequence>
<dbReference type="Proteomes" id="UP001187531">
    <property type="component" value="Unassembled WGS sequence"/>
</dbReference>
<evidence type="ECO:0000313" key="1">
    <source>
        <dbReference type="EMBL" id="KAK2712488.1"/>
    </source>
</evidence>